<organism evidence="2 3">
    <name type="scientific">Magnetovibrio blakemorei</name>
    <dbReference type="NCBI Taxonomy" id="28181"/>
    <lineage>
        <taxon>Bacteria</taxon>
        <taxon>Pseudomonadati</taxon>
        <taxon>Pseudomonadota</taxon>
        <taxon>Alphaproteobacteria</taxon>
        <taxon>Rhodospirillales</taxon>
        <taxon>Magnetovibrionaceae</taxon>
        <taxon>Magnetovibrio</taxon>
    </lineage>
</organism>
<sequence length="157" mass="17453">MLKISTLAAALSVFALTLPAHAESFTPIKDPKIIAACGECHMTYFPQMLPQASWSKILSDPSNHFGEDATLTPATQDYVLNYYLNDAADVQSTRAAKKWMTGVDLKNPPLSISTAPRFVQKHSEREFTSMWNRKNVKSKSDCAACHKDAQRGIFEDD</sequence>
<dbReference type="Pfam" id="PF09626">
    <property type="entry name" value="DHC"/>
    <property type="match status" value="1"/>
</dbReference>
<evidence type="ECO:0000256" key="1">
    <source>
        <dbReference type="SAM" id="SignalP"/>
    </source>
</evidence>
<feature type="chain" id="PRO_5009184178" description="Cytochrome C" evidence="1">
    <location>
        <begin position="23"/>
        <end position="157"/>
    </location>
</feature>
<name>A0A1E5QB04_9PROT</name>
<dbReference type="AlphaFoldDB" id="A0A1E5QB04"/>
<accession>A0A1E5QB04</accession>
<dbReference type="InterPro" id="IPR036280">
    <property type="entry name" value="Multihaem_cyt_sf"/>
</dbReference>
<dbReference type="Proteomes" id="UP000095347">
    <property type="component" value="Unassembled WGS sequence"/>
</dbReference>
<gene>
    <name evidence="2" type="ORF">BEN30_03595</name>
</gene>
<dbReference type="OrthoDB" id="5296814at2"/>
<dbReference type="InterPro" id="IPR018588">
    <property type="entry name" value="Dihaem_cytochrome-c"/>
</dbReference>
<keyword evidence="3" id="KW-1185">Reference proteome</keyword>
<keyword evidence="1" id="KW-0732">Signal</keyword>
<feature type="signal peptide" evidence="1">
    <location>
        <begin position="1"/>
        <end position="22"/>
    </location>
</feature>
<protein>
    <recommendedName>
        <fullName evidence="4">Cytochrome C</fullName>
    </recommendedName>
</protein>
<dbReference type="RefSeq" id="WP_069956654.1">
    <property type="nucleotide sequence ID" value="NZ_MCGG01000008.1"/>
</dbReference>
<dbReference type="SUPFAM" id="SSF48695">
    <property type="entry name" value="Multiheme cytochromes"/>
    <property type="match status" value="1"/>
</dbReference>
<evidence type="ECO:0000313" key="2">
    <source>
        <dbReference type="EMBL" id="OEJ69189.1"/>
    </source>
</evidence>
<evidence type="ECO:0000313" key="3">
    <source>
        <dbReference type="Proteomes" id="UP000095347"/>
    </source>
</evidence>
<dbReference type="STRING" id="28181.BEN30_03595"/>
<proteinExistence type="predicted"/>
<reference evidence="3" key="1">
    <citation type="submission" date="2016-07" db="EMBL/GenBank/DDBJ databases">
        <authorList>
            <person name="Florea S."/>
            <person name="Webb J.S."/>
            <person name="Jaromczyk J."/>
            <person name="Schardl C.L."/>
        </authorList>
    </citation>
    <scope>NUCLEOTIDE SEQUENCE [LARGE SCALE GENOMIC DNA]</scope>
    <source>
        <strain evidence="3">MV-1</strain>
    </source>
</reference>
<comment type="caution">
    <text evidence="2">The sequence shown here is derived from an EMBL/GenBank/DDBJ whole genome shotgun (WGS) entry which is preliminary data.</text>
</comment>
<dbReference type="EMBL" id="MCGG01000008">
    <property type="protein sequence ID" value="OEJ69189.1"/>
    <property type="molecule type" value="Genomic_DNA"/>
</dbReference>
<evidence type="ECO:0008006" key="4">
    <source>
        <dbReference type="Google" id="ProtNLM"/>
    </source>
</evidence>